<reference evidence="3 4" key="1">
    <citation type="submission" date="2019-05" db="EMBL/GenBank/DDBJ databases">
        <authorList>
            <person name="Lee S.D."/>
        </authorList>
    </citation>
    <scope>NUCLEOTIDE SEQUENCE [LARGE SCALE GENOMIC DNA]</scope>
    <source>
        <strain evidence="3 4">GH2-6</strain>
    </source>
</reference>
<reference evidence="3 4" key="2">
    <citation type="submission" date="2019-06" db="EMBL/GenBank/DDBJ databases">
        <title>Martelella lutilitoris sp. nov., isolated from a tidal mudflat.</title>
        <authorList>
            <person name="Kim Y.-J."/>
        </authorList>
    </citation>
    <scope>NUCLEOTIDE SEQUENCE [LARGE SCALE GENOMIC DNA]</scope>
    <source>
        <strain evidence="3 4">GH2-6</strain>
    </source>
</reference>
<dbReference type="InterPro" id="IPR043714">
    <property type="entry name" value="DUF5655"/>
</dbReference>
<comment type="caution">
    <text evidence="3">The sequence shown here is derived from an EMBL/GenBank/DDBJ whole genome shotgun (WGS) entry which is preliminary data.</text>
</comment>
<organism evidence="3 4">
    <name type="scientific">Martelella lutilitoris</name>
    <dbReference type="NCBI Taxonomy" id="2583532"/>
    <lineage>
        <taxon>Bacteria</taxon>
        <taxon>Pseudomonadati</taxon>
        <taxon>Pseudomonadota</taxon>
        <taxon>Alphaproteobacteria</taxon>
        <taxon>Hyphomicrobiales</taxon>
        <taxon>Aurantimonadaceae</taxon>
        <taxon>Martelella</taxon>
    </lineage>
</organism>
<feature type="domain" description="DUF5655" evidence="2">
    <location>
        <begin position="196"/>
        <end position="307"/>
    </location>
</feature>
<gene>
    <name evidence="3" type="ORF">FF124_01630</name>
</gene>
<evidence type="ECO:0000259" key="2">
    <source>
        <dbReference type="Pfam" id="PF18899"/>
    </source>
</evidence>
<dbReference type="EMBL" id="VCLB01000001">
    <property type="protein sequence ID" value="TNB49687.1"/>
    <property type="molecule type" value="Genomic_DNA"/>
</dbReference>
<feature type="region of interest" description="Disordered" evidence="1">
    <location>
        <begin position="172"/>
        <end position="192"/>
    </location>
</feature>
<proteinExistence type="predicted"/>
<name>A0A5C4JWT3_9HYPH</name>
<accession>A0A5C4JWT3</accession>
<dbReference type="InterPro" id="IPR011856">
    <property type="entry name" value="tRNA_endonuc-like_dom_sf"/>
</dbReference>
<dbReference type="Gene3D" id="3.40.1350.10">
    <property type="match status" value="1"/>
</dbReference>
<dbReference type="RefSeq" id="WP_138746729.1">
    <property type="nucleotide sequence ID" value="NZ_VCLB01000001.1"/>
</dbReference>
<dbReference type="AlphaFoldDB" id="A0A5C4JWT3"/>
<dbReference type="GO" id="GO:0003676">
    <property type="term" value="F:nucleic acid binding"/>
    <property type="evidence" value="ECO:0007669"/>
    <property type="project" value="InterPro"/>
</dbReference>
<keyword evidence="4" id="KW-1185">Reference proteome</keyword>
<dbReference type="Proteomes" id="UP000307874">
    <property type="component" value="Unassembled WGS sequence"/>
</dbReference>
<evidence type="ECO:0000256" key="1">
    <source>
        <dbReference type="SAM" id="MobiDB-lite"/>
    </source>
</evidence>
<evidence type="ECO:0000313" key="3">
    <source>
        <dbReference type="EMBL" id="TNB49687.1"/>
    </source>
</evidence>
<sequence>MSDIKLFRTESATVTELRGSAVALEKSLQTLIERNMEAFLGVRFLASEFPTTHGGRMDSLGIDENGSPVIVEYKRASNENVINQGLFYLDWLMDHRRDFEWLVLERFGAEQAKAVDWSTPRLICIAGDFTKYDAHAVNQMNRNIALVRYRRFGDELLLFELLTSASERPAREIPVSSDAQGESAATRPRSRQKTVTQYLADADQDLVDLYEATKAYLLALGDDVELKTLDNYVAFRRLKNFACVEVKPQIRHLKVFVKVDPDTIELEPGFTRDVRNIGHFGTGDLEIIITDVATLDKAKPMMDRSYDGA</sequence>
<evidence type="ECO:0000313" key="4">
    <source>
        <dbReference type="Proteomes" id="UP000307874"/>
    </source>
</evidence>
<protein>
    <submittedName>
        <fullName evidence="3">DUF91 domain-containing protein</fullName>
    </submittedName>
</protein>
<dbReference type="Pfam" id="PF18899">
    <property type="entry name" value="DUF5655"/>
    <property type="match status" value="1"/>
</dbReference>
<dbReference type="OrthoDB" id="9798761at2"/>